<feature type="transmembrane region" description="Helical" evidence="1">
    <location>
        <begin position="340"/>
        <end position="362"/>
    </location>
</feature>
<name>A0A423TH46_PENVA</name>
<evidence type="ECO:0000256" key="1">
    <source>
        <dbReference type="SAM" id="Phobius"/>
    </source>
</evidence>
<keyword evidence="1" id="KW-0472">Membrane</keyword>
<dbReference type="Proteomes" id="UP000283509">
    <property type="component" value="Unassembled WGS sequence"/>
</dbReference>
<feature type="transmembrane region" description="Helical" evidence="1">
    <location>
        <begin position="403"/>
        <end position="427"/>
    </location>
</feature>
<feature type="transmembrane region" description="Helical" evidence="1">
    <location>
        <begin position="7"/>
        <end position="24"/>
    </location>
</feature>
<evidence type="ECO:0000313" key="3">
    <source>
        <dbReference type="Proteomes" id="UP000283509"/>
    </source>
</evidence>
<feature type="transmembrane region" description="Helical" evidence="1">
    <location>
        <begin position="36"/>
        <end position="58"/>
    </location>
</feature>
<proteinExistence type="predicted"/>
<feature type="transmembrane region" description="Helical" evidence="1">
    <location>
        <begin position="538"/>
        <end position="556"/>
    </location>
</feature>
<dbReference type="EMBL" id="QCYY01001735">
    <property type="protein sequence ID" value="ROT75768.1"/>
    <property type="molecule type" value="Genomic_DNA"/>
</dbReference>
<keyword evidence="3" id="KW-1185">Reference proteome</keyword>
<keyword evidence="1" id="KW-0812">Transmembrane</keyword>
<keyword evidence="1" id="KW-1133">Transmembrane helix</keyword>
<feature type="transmembrane region" description="Helical" evidence="1">
    <location>
        <begin position="79"/>
        <end position="105"/>
    </location>
</feature>
<reference evidence="2 3" key="2">
    <citation type="submission" date="2019-01" db="EMBL/GenBank/DDBJ databases">
        <title>The decoding of complex shrimp genome reveals the adaptation for benthos swimmer, frequently molting mechanism and breeding impact on genome.</title>
        <authorList>
            <person name="Sun Y."/>
            <person name="Gao Y."/>
            <person name="Yu Y."/>
        </authorList>
    </citation>
    <scope>NUCLEOTIDE SEQUENCE [LARGE SCALE GENOMIC DNA]</scope>
    <source>
        <tissue evidence="2">Muscle</tissue>
    </source>
</reference>
<reference evidence="2 3" key="1">
    <citation type="submission" date="2018-04" db="EMBL/GenBank/DDBJ databases">
        <authorList>
            <person name="Zhang X."/>
            <person name="Yuan J."/>
            <person name="Li F."/>
            <person name="Xiang J."/>
        </authorList>
    </citation>
    <scope>NUCLEOTIDE SEQUENCE [LARGE SCALE GENOMIC DNA]</scope>
    <source>
        <tissue evidence="2">Muscle</tissue>
    </source>
</reference>
<gene>
    <name evidence="2" type="ORF">C7M84_005671</name>
</gene>
<feature type="transmembrane region" description="Helical" evidence="1">
    <location>
        <begin position="154"/>
        <end position="172"/>
    </location>
</feature>
<comment type="caution">
    <text evidence="2">The sequence shown here is derived from an EMBL/GenBank/DDBJ whole genome shotgun (WGS) entry which is preliminary data.</text>
</comment>
<sequence>MLHSPCSVLLSSPFLFAYLLLPFLSSPVSFSRFVNLSAYFFIFFSLFYPSVFPSTSSLPSSPFPILSRIVFSLHQSLCLLLYLLLPFLSFCLSINLILTFFSLFYPVPYRFLASSTSLLTSLSSSPFSILLSLHQPHPYLLLPFLSSPVSFSRFVNLSAYFFIFFSLFYPSVSPSTSSLPSSPFPILSRIVFSLRQPLCLLLYLLLPFLSSSLYPSVSPSTSLLVSLLSYPFPILAHLLVSLLLYLLLPFLSSSISFFPSINLSAHFLTFYTVLSLRQSLCLLLYLLLPFLSSSLYPSVSPSTSLLVSLPSPPFSILASPCLSPSISLPTSLSSPPFPNLSHTVLSLHQPICLLLYLLLPFLSSSISFSPSINLSALFYPLPYCSLASSTSLLTSLSSSPFPILFSISFCLYINFPACFHTFSSLFYPRPSPCLSPSTCLLTSLSSSPFPLLFHILLSFPQPLCPFPYFLLPFLTSPILFSRFINLSAYFFIFFSLSYHLLYIILSLHQPPCLFPYFLLPFLSSPISLSLSFNLSAHFFIFFSLSSLILFSFHQPVCLRSLPFPPFPIFLPTIYPTLPFLSFPMNINRPPDLLITSFLSPSSFLSPYLPHRLPSYSLSPPSLSPSSPTSLPFSLSLSLPPFYELSSLLSFPSLFASSLPLPLLPSLSPSLPSLPLLFYELSSPPSLPLPSLLPSMHFPSLLSFPFLLSSLLPLPSLPLALSFPTS</sequence>
<feature type="transmembrane region" description="Helical" evidence="1">
    <location>
        <begin position="227"/>
        <end position="248"/>
    </location>
</feature>
<evidence type="ECO:0000313" key="2">
    <source>
        <dbReference type="EMBL" id="ROT75768.1"/>
    </source>
</evidence>
<protein>
    <submittedName>
        <fullName evidence="2">Uncharacterized protein</fullName>
    </submittedName>
</protein>
<dbReference type="AlphaFoldDB" id="A0A423TH46"/>
<accession>A0A423TH46</accession>
<feature type="transmembrane region" description="Helical" evidence="1">
    <location>
        <begin position="488"/>
        <end position="507"/>
    </location>
</feature>
<feature type="transmembrane region" description="Helical" evidence="1">
    <location>
        <begin position="184"/>
        <end position="206"/>
    </location>
</feature>
<organism evidence="2 3">
    <name type="scientific">Penaeus vannamei</name>
    <name type="common">Whiteleg shrimp</name>
    <name type="synonym">Litopenaeus vannamei</name>
    <dbReference type="NCBI Taxonomy" id="6689"/>
    <lineage>
        <taxon>Eukaryota</taxon>
        <taxon>Metazoa</taxon>
        <taxon>Ecdysozoa</taxon>
        <taxon>Arthropoda</taxon>
        <taxon>Crustacea</taxon>
        <taxon>Multicrustacea</taxon>
        <taxon>Malacostraca</taxon>
        <taxon>Eumalacostraca</taxon>
        <taxon>Eucarida</taxon>
        <taxon>Decapoda</taxon>
        <taxon>Dendrobranchiata</taxon>
        <taxon>Penaeoidea</taxon>
        <taxon>Penaeidae</taxon>
        <taxon>Penaeus</taxon>
    </lineage>
</organism>